<dbReference type="InterPro" id="IPR018551">
    <property type="entry name" value="DUF2007"/>
</dbReference>
<dbReference type="Pfam" id="PF09413">
    <property type="entry name" value="DUF2007"/>
    <property type="match status" value="1"/>
</dbReference>
<evidence type="ECO:0000259" key="4">
    <source>
        <dbReference type="PROSITE" id="PS50199"/>
    </source>
</evidence>
<keyword evidence="1" id="KW-0479">Metal-binding</keyword>
<keyword evidence="2" id="KW-0863">Zinc-finger</keyword>
<reference evidence="5" key="1">
    <citation type="submission" date="2019-04" db="EMBL/GenBank/DDBJ databases">
        <authorList>
            <person name="Brambilla D."/>
        </authorList>
    </citation>
    <scope>NUCLEOTIDE SEQUENCE</scope>
    <source>
        <strain evidence="5">BAL1</strain>
    </source>
</reference>
<sequence>MNQQTYNKLLVYTHENRFVVENISNCLKLAGIDAQLRNAFATGAMGELAPLDTWPELWVEESDFAKAQQLINTLLSKTQGKAWHCSQCGEENAASFEICWQCQTEQP</sequence>
<dbReference type="PROSITE" id="PS01358">
    <property type="entry name" value="ZF_RANBP2_1"/>
    <property type="match status" value="1"/>
</dbReference>
<proteinExistence type="predicted"/>
<name>A0A486XRP0_9GAMM</name>
<keyword evidence="3" id="KW-0862">Zinc</keyword>
<evidence type="ECO:0000256" key="2">
    <source>
        <dbReference type="ARBA" id="ARBA00022771"/>
    </source>
</evidence>
<accession>A0A486XRP0</accession>
<evidence type="ECO:0000256" key="1">
    <source>
        <dbReference type="ARBA" id="ARBA00022723"/>
    </source>
</evidence>
<dbReference type="AlphaFoldDB" id="A0A486XRP0"/>
<dbReference type="GO" id="GO:0008270">
    <property type="term" value="F:zinc ion binding"/>
    <property type="evidence" value="ECO:0007669"/>
    <property type="project" value="UniProtKB-KW"/>
</dbReference>
<evidence type="ECO:0000256" key="3">
    <source>
        <dbReference type="ARBA" id="ARBA00022833"/>
    </source>
</evidence>
<evidence type="ECO:0000313" key="5">
    <source>
        <dbReference type="EMBL" id="VHO05243.1"/>
    </source>
</evidence>
<dbReference type="Pfam" id="PF24463">
    <property type="entry name" value="DUF7577"/>
    <property type="match status" value="1"/>
</dbReference>
<protein>
    <recommendedName>
        <fullName evidence="4">RanBP2-type domain-containing protein</fullName>
    </recommendedName>
</protein>
<gene>
    <name evidence="5" type="ORF">BAL341_2355</name>
</gene>
<dbReference type="InterPro" id="IPR055999">
    <property type="entry name" value="DUF7577"/>
</dbReference>
<feature type="domain" description="RanBP2-type" evidence="4">
    <location>
        <begin position="78"/>
        <end position="107"/>
    </location>
</feature>
<dbReference type="EMBL" id="CAAJGR010000120">
    <property type="protein sequence ID" value="VHO05243.1"/>
    <property type="molecule type" value="Genomic_DNA"/>
</dbReference>
<dbReference type="InterPro" id="IPR001876">
    <property type="entry name" value="Znf_RanBP2"/>
</dbReference>
<organism evidence="5">
    <name type="scientific">Rheinheimera sp. BAL341</name>
    <dbReference type="NCBI Taxonomy" id="1708203"/>
    <lineage>
        <taxon>Bacteria</taxon>
        <taxon>Pseudomonadati</taxon>
        <taxon>Pseudomonadota</taxon>
        <taxon>Gammaproteobacteria</taxon>
        <taxon>Chromatiales</taxon>
        <taxon>Chromatiaceae</taxon>
        <taxon>Rheinheimera</taxon>
    </lineage>
</organism>
<dbReference type="PROSITE" id="PS50199">
    <property type="entry name" value="ZF_RANBP2_2"/>
    <property type="match status" value="1"/>
</dbReference>